<dbReference type="InterPro" id="IPR052021">
    <property type="entry name" value="Type-I_RS_S_subunit"/>
</dbReference>
<proteinExistence type="inferred from homology"/>
<comment type="similarity">
    <text evidence="1">Belongs to the type-I restriction system S methylase family.</text>
</comment>
<evidence type="ECO:0000313" key="7">
    <source>
        <dbReference type="Proteomes" id="UP000033428"/>
    </source>
</evidence>
<dbReference type="GO" id="GO:0009307">
    <property type="term" value="P:DNA restriction-modification system"/>
    <property type="evidence" value="ECO:0007669"/>
    <property type="project" value="UniProtKB-KW"/>
</dbReference>
<keyword evidence="3" id="KW-0238">DNA-binding</keyword>
<dbReference type="CDD" id="cd17499">
    <property type="entry name" value="RMtype1_S_CloLW9ORF3270P-TRD1-CR1_like"/>
    <property type="match status" value="1"/>
</dbReference>
<accession>A0A0F0CQ20</accession>
<name>A0A0F0CQ20_9BACT</name>
<dbReference type="Proteomes" id="UP000033428">
    <property type="component" value="Unassembled WGS sequence"/>
</dbReference>
<keyword evidence="2" id="KW-0680">Restriction system</keyword>
<dbReference type="EMBL" id="JYNY01000547">
    <property type="protein sequence ID" value="KJJ83525.1"/>
    <property type="molecule type" value="Genomic_DNA"/>
</dbReference>
<dbReference type="SUPFAM" id="SSF116734">
    <property type="entry name" value="DNA methylase specificity domain"/>
    <property type="match status" value="2"/>
</dbReference>
<dbReference type="InterPro" id="IPR044946">
    <property type="entry name" value="Restrct_endonuc_typeI_TRD_sf"/>
</dbReference>
<feature type="domain" description="Type I restriction modification DNA specificity" evidence="5">
    <location>
        <begin position="177"/>
        <end position="334"/>
    </location>
</feature>
<protein>
    <submittedName>
        <fullName evidence="6">Restriction modification system DNA specificity domain-containing protein</fullName>
    </submittedName>
</protein>
<evidence type="ECO:0000256" key="4">
    <source>
        <dbReference type="SAM" id="Coils"/>
    </source>
</evidence>
<sequence>MKCRWEEKSLGEIIKLEYGKPLSDDKRIPDGKYPVYGANGEKDRTNEFYYDKPSIIVGRKGSAGEVNLTEKRFWPLDVTYFVTFDEKKYNLKFIFNLLLTLNLPKLAKGVKPGINRNEVYGIAVKTPPLPEQERLVVIFDGIFEKVAKAKENAEENLQNARELFESYLQSIFANPGEDLEEKKLGDICEVIAGQSPEGKYYNNSGKGLPFYQGKKEFTEKYLGVPTTWTTNITKEAQEGDILMSVRAPVGPVNFSTSRICIGRGLAAIRASKHIDKEFLFNFLIKHKNEIVGNAGAVFNSISKTQIENILIPLPSIPKQKIIVDKLITLSTETKRLEIVYQQKLADLEELKKSVLHKAFNGGLVGVGA</sequence>
<evidence type="ECO:0000256" key="2">
    <source>
        <dbReference type="ARBA" id="ARBA00022747"/>
    </source>
</evidence>
<dbReference type="CDD" id="cd17267">
    <property type="entry name" value="RMtype1_S_EcoAO83I-TRD1-CR1_like"/>
    <property type="match status" value="1"/>
</dbReference>
<dbReference type="Gene3D" id="3.90.220.20">
    <property type="entry name" value="DNA methylase specificity domains"/>
    <property type="match status" value="2"/>
</dbReference>
<dbReference type="InterPro" id="IPR000055">
    <property type="entry name" value="Restrct_endonuc_typeI_TRD"/>
</dbReference>
<reference evidence="6 7" key="1">
    <citation type="submission" date="2015-02" db="EMBL/GenBank/DDBJ databases">
        <title>Single-cell genomics of uncultivated deep-branching MTB reveals a conserved set of magnetosome genes.</title>
        <authorList>
            <person name="Kolinko S."/>
            <person name="Richter M."/>
            <person name="Glockner F.O."/>
            <person name="Brachmann A."/>
            <person name="Schuler D."/>
        </authorList>
    </citation>
    <scope>NUCLEOTIDE SEQUENCE [LARGE SCALE GENOMIC DNA]</scope>
    <source>
        <strain evidence="6">SKK-01</strain>
    </source>
</reference>
<gene>
    <name evidence="6" type="ORF">OMAG_002612</name>
</gene>
<dbReference type="AlphaFoldDB" id="A0A0F0CQ20"/>
<evidence type="ECO:0000256" key="3">
    <source>
        <dbReference type="ARBA" id="ARBA00023125"/>
    </source>
</evidence>
<evidence type="ECO:0000256" key="1">
    <source>
        <dbReference type="ARBA" id="ARBA00010923"/>
    </source>
</evidence>
<dbReference type="PANTHER" id="PTHR30408">
    <property type="entry name" value="TYPE-1 RESTRICTION ENZYME ECOKI SPECIFICITY PROTEIN"/>
    <property type="match status" value="1"/>
</dbReference>
<dbReference type="PANTHER" id="PTHR30408:SF12">
    <property type="entry name" value="TYPE I RESTRICTION ENZYME MJAVIII SPECIFICITY SUBUNIT"/>
    <property type="match status" value="1"/>
</dbReference>
<evidence type="ECO:0000259" key="5">
    <source>
        <dbReference type="Pfam" id="PF01420"/>
    </source>
</evidence>
<organism evidence="6 7">
    <name type="scientific">Candidatus Omnitrophus magneticus</name>
    <dbReference type="NCBI Taxonomy" id="1609969"/>
    <lineage>
        <taxon>Bacteria</taxon>
        <taxon>Pseudomonadati</taxon>
        <taxon>Candidatus Omnitrophota</taxon>
        <taxon>Candidatus Omnitrophus</taxon>
    </lineage>
</organism>
<dbReference type="Pfam" id="PF01420">
    <property type="entry name" value="Methylase_S"/>
    <property type="match status" value="2"/>
</dbReference>
<comment type="caution">
    <text evidence="6">The sequence shown here is derived from an EMBL/GenBank/DDBJ whole genome shotgun (WGS) entry which is preliminary data.</text>
</comment>
<feature type="domain" description="Type I restriction modification DNA specificity" evidence="5">
    <location>
        <begin position="5"/>
        <end position="147"/>
    </location>
</feature>
<feature type="coiled-coil region" evidence="4">
    <location>
        <begin position="143"/>
        <end position="170"/>
    </location>
</feature>
<keyword evidence="4" id="KW-0175">Coiled coil</keyword>
<evidence type="ECO:0000313" key="6">
    <source>
        <dbReference type="EMBL" id="KJJ83525.1"/>
    </source>
</evidence>
<dbReference type="PATRIC" id="fig|1609969.3.peg.2801"/>
<keyword evidence="7" id="KW-1185">Reference proteome</keyword>
<dbReference type="GO" id="GO:0003677">
    <property type="term" value="F:DNA binding"/>
    <property type="evidence" value="ECO:0007669"/>
    <property type="project" value="UniProtKB-KW"/>
</dbReference>